<keyword evidence="2" id="KW-0342">GTP-binding</keyword>
<dbReference type="InterPro" id="IPR020850">
    <property type="entry name" value="GED_dom"/>
</dbReference>
<dbReference type="GO" id="GO:0048312">
    <property type="term" value="P:intracellular distribution of mitochondria"/>
    <property type="evidence" value="ECO:0007669"/>
    <property type="project" value="TreeGrafter"/>
</dbReference>
<dbReference type="GO" id="GO:0005739">
    <property type="term" value="C:mitochondrion"/>
    <property type="evidence" value="ECO:0007669"/>
    <property type="project" value="TreeGrafter"/>
</dbReference>
<dbReference type="PANTHER" id="PTHR11566:SF215">
    <property type="entry name" value="DYNAMIN GTPASE"/>
    <property type="match status" value="1"/>
</dbReference>
<dbReference type="EMBL" id="LSBH01000024">
    <property type="protein sequence ID" value="OAQ62498.1"/>
    <property type="molecule type" value="Genomic_DNA"/>
</dbReference>
<dbReference type="Pfam" id="PF00350">
    <property type="entry name" value="Dynamin_N"/>
    <property type="match status" value="1"/>
</dbReference>
<dbReference type="Pfam" id="PF01031">
    <property type="entry name" value="Dynamin_M"/>
    <property type="match status" value="1"/>
</dbReference>
<dbReference type="SMART" id="SM00053">
    <property type="entry name" value="DYNc"/>
    <property type="match status" value="1"/>
</dbReference>
<dbReference type="PRINTS" id="PR00195">
    <property type="entry name" value="DYNAMIN"/>
</dbReference>
<dbReference type="GO" id="GO:0000266">
    <property type="term" value="P:mitochondrial fission"/>
    <property type="evidence" value="ECO:0007669"/>
    <property type="project" value="TreeGrafter"/>
</dbReference>
<dbReference type="PANTHER" id="PTHR11566">
    <property type="entry name" value="DYNAMIN"/>
    <property type="match status" value="1"/>
</dbReference>
<sequence length="707" mass="79436">MERGSGYQAMLAKIDRLRELNVGSMIPLPQLVVVGDQSSGKSSVLESLTGFSFPRGTGLCTRYATQITCCRDALSSVAVSIIPRPDADDELKAKLLAFRRELTEICNDELTKIFQDANAAMGIRMGSEDSTSGAGAFSEDILKIEIYGPDQDHLTVIDVPGIFRVPTPGLTTEMDIKLVENMVKRYMDNSRTIILAVMPCNVDIATQEILKLAKAADPEGIRTMGVLTKPDLALEKATRGAVLDLVRGDGSNLKFGYYVVKNRSADDATSTLSQRTQAEKVFFSSPEWVGVIERCGVYFLKERLRHLLVRISKEEFPNVKADIDQRLRRAETALEGMGPARADHGAQRLYLGRIATRFQAITTSALSGHYAGNDIFKDSPRLKLITRIMRLHTTFSHVFAQSSHLQKFDAALDEAEELGTCALPFEIDLEAYSELQDIIVTEEYKCPDPVDKPIIDEIRETYQASRGPELGTFGGTVLSSVFLQQSEKWEPLTLLHMSRAIVLVHDYINVLLETLCPEEEVCSQLWQGFLVDRLVQQYRQAMSHARFLLSIERKQPATFNHYFNHILQKKRSDRFTRAMEKLAINCTNYNGTNDTSLECVPLHQLRNGAETKDNEEQVCEDVLDTFTSYYKVARKRFVDVVYQQAIWHYLLADPEGPLKVFDADMVMGLTDEQLEEIAGEGEESKQQRAFLSREVESLKAALRVIRS</sequence>
<evidence type="ECO:0000256" key="1">
    <source>
        <dbReference type="ARBA" id="ARBA00022741"/>
    </source>
</evidence>
<evidence type="ECO:0000313" key="5">
    <source>
        <dbReference type="EMBL" id="OAQ62498.1"/>
    </source>
</evidence>
<feature type="domain" description="Dynamin-type G" evidence="4">
    <location>
        <begin position="25"/>
        <end position="317"/>
    </location>
</feature>
<gene>
    <name evidence="5" type="ORF">VFPBJ_11435</name>
</gene>
<evidence type="ECO:0000259" key="4">
    <source>
        <dbReference type="PROSITE" id="PS51718"/>
    </source>
</evidence>
<dbReference type="GO" id="GO:0016020">
    <property type="term" value="C:membrane"/>
    <property type="evidence" value="ECO:0007669"/>
    <property type="project" value="TreeGrafter"/>
</dbReference>
<dbReference type="InterPro" id="IPR045063">
    <property type="entry name" value="Dynamin_N"/>
</dbReference>
<feature type="domain" description="GED" evidence="3">
    <location>
        <begin position="619"/>
        <end position="707"/>
    </location>
</feature>
<comment type="caution">
    <text evidence="5">The sequence shown here is derived from an EMBL/GenBank/DDBJ whole genome shotgun (WGS) entry which is preliminary data.</text>
</comment>
<dbReference type="FunFam" id="3.40.50.300:FF:001425">
    <property type="entry name" value="Dynamin GTPase, putative"/>
    <property type="match status" value="1"/>
</dbReference>
<dbReference type="GO" id="GO:0003924">
    <property type="term" value="F:GTPase activity"/>
    <property type="evidence" value="ECO:0007669"/>
    <property type="project" value="InterPro"/>
</dbReference>
<dbReference type="InterPro" id="IPR030381">
    <property type="entry name" value="G_DYNAMIN_dom"/>
</dbReference>
<dbReference type="AlphaFoldDB" id="A0A179FAP1"/>
<dbReference type="InterPro" id="IPR022812">
    <property type="entry name" value="Dynamin"/>
</dbReference>
<keyword evidence="1" id="KW-0547">Nucleotide-binding</keyword>
<dbReference type="InterPro" id="IPR027417">
    <property type="entry name" value="P-loop_NTPase"/>
</dbReference>
<evidence type="ECO:0000256" key="2">
    <source>
        <dbReference type="ARBA" id="ARBA00023134"/>
    </source>
</evidence>
<reference evidence="5 6" key="1">
    <citation type="submission" date="2016-01" db="EMBL/GenBank/DDBJ databases">
        <title>Biosynthesis of antibiotic leucinostatins and their inhibition on Phytophthora in bio-control Purpureocillium lilacinum.</title>
        <authorList>
            <person name="Wang G."/>
            <person name="Liu Z."/>
            <person name="Lin R."/>
            <person name="Li E."/>
            <person name="Mao Z."/>
            <person name="Ling J."/>
            <person name="Yin W."/>
            <person name="Xie B."/>
        </authorList>
    </citation>
    <scope>NUCLEOTIDE SEQUENCE [LARGE SCALE GENOMIC DNA]</scope>
    <source>
        <strain evidence="5">PLBJ-1</strain>
    </source>
</reference>
<dbReference type="GO" id="GO:0005874">
    <property type="term" value="C:microtubule"/>
    <property type="evidence" value="ECO:0007669"/>
    <property type="project" value="TreeGrafter"/>
</dbReference>
<dbReference type="CDD" id="cd08771">
    <property type="entry name" value="DLP_1"/>
    <property type="match status" value="1"/>
</dbReference>
<dbReference type="InterPro" id="IPR001401">
    <property type="entry name" value="Dynamin_GTPase"/>
</dbReference>
<name>A0A179FAP1_PURLI</name>
<accession>A0A179FAP1</accession>
<evidence type="ECO:0000259" key="3">
    <source>
        <dbReference type="PROSITE" id="PS51388"/>
    </source>
</evidence>
<dbReference type="PROSITE" id="PS51718">
    <property type="entry name" value="G_DYNAMIN_2"/>
    <property type="match status" value="1"/>
</dbReference>
<protein>
    <submittedName>
        <fullName evidence="5">Interferon-induced GTP-binding protein Mx2</fullName>
    </submittedName>
</protein>
<evidence type="ECO:0000313" key="6">
    <source>
        <dbReference type="Proteomes" id="UP000078240"/>
    </source>
</evidence>
<dbReference type="GO" id="GO:0016559">
    <property type="term" value="P:peroxisome fission"/>
    <property type="evidence" value="ECO:0007669"/>
    <property type="project" value="TreeGrafter"/>
</dbReference>
<dbReference type="SUPFAM" id="SSF52540">
    <property type="entry name" value="P-loop containing nucleoside triphosphate hydrolases"/>
    <property type="match status" value="1"/>
</dbReference>
<dbReference type="InterPro" id="IPR000375">
    <property type="entry name" value="Dynamin_stalk"/>
</dbReference>
<dbReference type="Gene3D" id="3.40.50.300">
    <property type="entry name" value="P-loop containing nucleotide triphosphate hydrolases"/>
    <property type="match status" value="1"/>
</dbReference>
<proteinExistence type="predicted"/>
<dbReference type="Proteomes" id="UP000078240">
    <property type="component" value="Unassembled WGS sequence"/>
</dbReference>
<dbReference type="GO" id="GO:0008017">
    <property type="term" value="F:microtubule binding"/>
    <property type="evidence" value="ECO:0007669"/>
    <property type="project" value="TreeGrafter"/>
</dbReference>
<dbReference type="GO" id="GO:0006897">
    <property type="term" value="P:endocytosis"/>
    <property type="evidence" value="ECO:0007669"/>
    <property type="project" value="TreeGrafter"/>
</dbReference>
<dbReference type="PROSITE" id="PS51388">
    <property type="entry name" value="GED"/>
    <property type="match status" value="1"/>
</dbReference>
<dbReference type="GO" id="GO:0005525">
    <property type="term" value="F:GTP binding"/>
    <property type="evidence" value="ECO:0007669"/>
    <property type="project" value="InterPro"/>
</dbReference>
<organism evidence="5 6">
    <name type="scientific">Purpureocillium lilacinum</name>
    <name type="common">Paecilomyces lilacinus</name>
    <dbReference type="NCBI Taxonomy" id="33203"/>
    <lineage>
        <taxon>Eukaryota</taxon>
        <taxon>Fungi</taxon>
        <taxon>Dikarya</taxon>
        <taxon>Ascomycota</taxon>
        <taxon>Pezizomycotina</taxon>
        <taxon>Sordariomycetes</taxon>
        <taxon>Hypocreomycetidae</taxon>
        <taxon>Hypocreales</taxon>
        <taxon>Ophiocordycipitaceae</taxon>
        <taxon>Purpureocillium</taxon>
    </lineage>
</organism>